<dbReference type="InterPro" id="IPR013849">
    <property type="entry name" value="DNA_helicase_Holl-junc_RuvA_I"/>
</dbReference>
<keyword evidence="8" id="KW-0547">Nucleotide-binding</keyword>
<dbReference type="SUPFAM" id="SSF50249">
    <property type="entry name" value="Nucleic acid-binding proteins"/>
    <property type="match status" value="1"/>
</dbReference>
<dbReference type="SUPFAM" id="SSF47781">
    <property type="entry name" value="RuvA domain 2-like"/>
    <property type="match status" value="1"/>
</dbReference>
<dbReference type="STRING" id="401562.NS365_13665"/>
<sequence length="206" mass="21273">MIGKLKGTVDEADEESVTVDVHGVGYVAFCGARTLAQLPGRGEAAELFIETYVREDMIRLYGFATKAEREWFRLLQSVQGVGAKVALAVVGTLTPGDLANAVALQDRATVSRAPGVGPKVAARIVAELKDKVPAFSGAAGEESLGLKREIGEGVAPAPVADAVSALVNLGYSREQAASAIATALREAGEGAASTALIRLGLKALSR</sequence>
<keyword evidence="8" id="KW-0347">Helicase</keyword>
<feature type="domain" description="Helix-hairpin-helix DNA-binding motif class 1" evidence="7">
    <location>
        <begin position="108"/>
        <end position="127"/>
    </location>
</feature>
<dbReference type="CDD" id="cd14332">
    <property type="entry name" value="UBA_RuvA_C"/>
    <property type="match status" value="1"/>
</dbReference>
<dbReference type="InterPro" id="IPR003583">
    <property type="entry name" value="Hlx-hairpin-Hlx_DNA-bd_motif"/>
</dbReference>
<feature type="region of interest" description="Domain II" evidence="6">
    <location>
        <begin position="65"/>
        <end position="142"/>
    </location>
</feature>
<organism evidence="8 9">
    <name type="scientific">Aureimonas ureilytica</name>
    <dbReference type="NCBI Taxonomy" id="401562"/>
    <lineage>
        <taxon>Bacteria</taxon>
        <taxon>Pseudomonadati</taxon>
        <taxon>Pseudomonadota</taxon>
        <taxon>Alphaproteobacteria</taxon>
        <taxon>Hyphomicrobiales</taxon>
        <taxon>Aurantimonadaceae</taxon>
        <taxon>Aureimonas</taxon>
    </lineage>
</organism>
<comment type="domain">
    <text evidence="6">Has three domains with a flexible linker between the domains II and III and assumes an 'L' shape. Domain III is highly mobile and contacts RuvB.</text>
</comment>
<keyword evidence="8" id="KW-0378">Hydrolase</keyword>
<dbReference type="OrthoDB" id="5293449at2"/>
<keyword evidence="1 6" id="KW-0963">Cytoplasm</keyword>
<comment type="subunit">
    <text evidence="6">Homotetramer. Forms an RuvA(8)-RuvB(12)-Holliday junction (HJ) complex. HJ DNA is sandwiched between 2 RuvA tetramers; dsDNA enters through RuvA and exits via RuvB. An RuvB hexamer assembles on each DNA strand where it exits the tetramer. Each RuvB hexamer is contacted by two RuvA subunits (via domain III) on 2 adjacent RuvB subunits; this complex drives branch migration. In the full resolvosome a probable DNA-RuvA(4)-RuvB(12)-RuvC(2) complex forms which resolves the HJ.</text>
</comment>
<dbReference type="Gene3D" id="1.10.150.20">
    <property type="entry name" value="5' to 3' exonuclease, C-terminal subdomain"/>
    <property type="match status" value="1"/>
</dbReference>
<keyword evidence="2 6" id="KW-0227">DNA damage</keyword>
<comment type="caution">
    <text evidence="6">Lacks conserved residue(s) required for the propagation of feature annotation.</text>
</comment>
<dbReference type="EMBL" id="LDPZ01000030">
    <property type="protein sequence ID" value="KTQ94047.1"/>
    <property type="molecule type" value="Genomic_DNA"/>
</dbReference>
<keyword evidence="8" id="KW-0067">ATP-binding</keyword>
<evidence type="ECO:0000313" key="8">
    <source>
        <dbReference type="EMBL" id="KTQ94047.1"/>
    </source>
</evidence>
<evidence type="ECO:0000256" key="2">
    <source>
        <dbReference type="ARBA" id="ARBA00022763"/>
    </source>
</evidence>
<proteinExistence type="inferred from homology"/>
<feature type="region of interest" description="Domain III" evidence="6">
    <location>
        <begin position="154"/>
        <end position="206"/>
    </location>
</feature>
<dbReference type="eggNOG" id="COG0632">
    <property type="taxonomic scope" value="Bacteria"/>
</dbReference>
<dbReference type="Pfam" id="PF07499">
    <property type="entry name" value="RuvA_C"/>
    <property type="match status" value="1"/>
</dbReference>
<dbReference type="InterPro" id="IPR036267">
    <property type="entry name" value="RuvA_C_sf"/>
</dbReference>
<dbReference type="NCBIfam" id="TIGR00084">
    <property type="entry name" value="ruvA"/>
    <property type="match status" value="1"/>
</dbReference>
<dbReference type="PATRIC" id="fig|401562.3.peg.2584"/>
<keyword evidence="3 6" id="KW-0238">DNA-binding</keyword>
<keyword evidence="4 6" id="KW-0233">DNA recombination</keyword>
<dbReference type="GO" id="GO:0000400">
    <property type="term" value="F:four-way junction DNA binding"/>
    <property type="evidence" value="ECO:0007669"/>
    <property type="project" value="UniProtKB-UniRule"/>
</dbReference>
<dbReference type="SMART" id="SM00278">
    <property type="entry name" value="HhH1"/>
    <property type="match status" value="2"/>
</dbReference>
<dbReference type="Gene3D" id="2.40.50.140">
    <property type="entry name" value="Nucleic acid-binding proteins"/>
    <property type="match status" value="1"/>
</dbReference>
<evidence type="ECO:0000256" key="6">
    <source>
        <dbReference type="HAMAP-Rule" id="MF_00031"/>
    </source>
</evidence>
<dbReference type="RefSeq" id="WP_058635556.1">
    <property type="nucleotide sequence ID" value="NZ_LDPZ01000030.1"/>
</dbReference>
<dbReference type="GO" id="GO:0006310">
    <property type="term" value="P:DNA recombination"/>
    <property type="evidence" value="ECO:0007669"/>
    <property type="project" value="UniProtKB-UniRule"/>
</dbReference>
<protein>
    <recommendedName>
        <fullName evidence="6">Holliday junction branch migration complex subunit RuvA</fullName>
    </recommendedName>
</protein>
<dbReference type="InterPro" id="IPR011114">
    <property type="entry name" value="RuvA_C"/>
</dbReference>
<dbReference type="GO" id="GO:0009378">
    <property type="term" value="F:four-way junction helicase activity"/>
    <property type="evidence" value="ECO:0007669"/>
    <property type="project" value="InterPro"/>
</dbReference>
<dbReference type="InterPro" id="IPR010994">
    <property type="entry name" value="RuvA_2-like"/>
</dbReference>
<evidence type="ECO:0000256" key="5">
    <source>
        <dbReference type="ARBA" id="ARBA00023204"/>
    </source>
</evidence>
<feature type="domain" description="Helix-hairpin-helix DNA-binding motif class 1" evidence="7">
    <location>
        <begin position="73"/>
        <end position="92"/>
    </location>
</feature>
<comment type="function">
    <text evidence="6">The RuvA-RuvB-RuvC complex processes Holliday junction (HJ) DNA during genetic recombination and DNA repair, while the RuvA-RuvB complex plays an important role in the rescue of blocked DNA replication forks via replication fork reversal (RFR). RuvA specifically binds to HJ cruciform DNA, conferring on it an open structure. The RuvB hexamer acts as an ATP-dependent pump, pulling dsDNA into and through the RuvAB complex. HJ branch migration allows RuvC to scan DNA until it finds its consensus sequence, where it cleaves and resolves the cruciform DNA.</text>
</comment>
<dbReference type="Proteomes" id="UP000078272">
    <property type="component" value="Unassembled WGS sequence"/>
</dbReference>
<dbReference type="SUPFAM" id="SSF46929">
    <property type="entry name" value="DNA helicase RuvA subunit, C-terminal domain"/>
    <property type="match status" value="1"/>
</dbReference>
<gene>
    <name evidence="6" type="primary">ruvA</name>
    <name evidence="8" type="ORF">NS226_14425</name>
</gene>
<dbReference type="AlphaFoldDB" id="A0A175R671"/>
<dbReference type="InterPro" id="IPR012340">
    <property type="entry name" value="NA-bd_OB-fold"/>
</dbReference>
<comment type="similarity">
    <text evidence="6">Belongs to the RuvA family.</text>
</comment>
<accession>A0A175R671</accession>
<dbReference type="GO" id="GO:0005524">
    <property type="term" value="F:ATP binding"/>
    <property type="evidence" value="ECO:0007669"/>
    <property type="project" value="InterPro"/>
</dbReference>
<comment type="caution">
    <text evidence="8">The sequence shown here is derived from an EMBL/GenBank/DDBJ whole genome shotgun (WGS) entry which is preliminary data.</text>
</comment>
<evidence type="ECO:0000313" key="9">
    <source>
        <dbReference type="Proteomes" id="UP000078272"/>
    </source>
</evidence>
<dbReference type="GO" id="GO:0048476">
    <property type="term" value="C:Holliday junction resolvase complex"/>
    <property type="evidence" value="ECO:0007669"/>
    <property type="project" value="UniProtKB-UniRule"/>
</dbReference>
<dbReference type="HAMAP" id="MF_00031">
    <property type="entry name" value="DNA_HJ_migration_RuvA"/>
    <property type="match status" value="1"/>
</dbReference>
<evidence type="ECO:0000256" key="3">
    <source>
        <dbReference type="ARBA" id="ARBA00023125"/>
    </source>
</evidence>
<comment type="subcellular location">
    <subcellularLocation>
        <location evidence="6">Cytoplasm</location>
    </subcellularLocation>
</comment>
<dbReference type="GO" id="GO:0009379">
    <property type="term" value="C:Holliday junction helicase complex"/>
    <property type="evidence" value="ECO:0007669"/>
    <property type="project" value="InterPro"/>
</dbReference>
<dbReference type="GO" id="GO:0005737">
    <property type="term" value="C:cytoplasm"/>
    <property type="evidence" value="ECO:0007669"/>
    <property type="project" value="UniProtKB-SubCell"/>
</dbReference>
<feature type="region of interest" description="Domain I" evidence="6">
    <location>
        <begin position="1"/>
        <end position="64"/>
    </location>
</feature>
<dbReference type="Gene3D" id="1.10.8.10">
    <property type="entry name" value="DNA helicase RuvA subunit, C-terminal domain"/>
    <property type="match status" value="1"/>
</dbReference>
<evidence type="ECO:0000256" key="4">
    <source>
        <dbReference type="ARBA" id="ARBA00023172"/>
    </source>
</evidence>
<reference evidence="8 9" key="1">
    <citation type="journal article" date="2016" name="Front. Microbiol.">
        <title>Genomic Resource of Rice Seed Associated Bacteria.</title>
        <authorList>
            <person name="Midha S."/>
            <person name="Bansal K."/>
            <person name="Sharma S."/>
            <person name="Kumar N."/>
            <person name="Patil P.P."/>
            <person name="Chaudhry V."/>
            <person name="Patil P.B."/>
        </authorList>
    </citation>
    <scope>NUCLEOTIDE SEQUENCE [LARGE SCALE GENOMIC DNA]</scope>
    <source>
        <strain evidence="8 9">NS226</strain>
    </source>
</reference>
<dbReference type="Pfam" id="PF14520">
    <property type="entry name" value="HHH_5"/>
    <property type="match status" value="1"/>
</dbReference>
<dbReference type="Pfam" id="PF01330">
    <property type="entry name" value="RuvA_N"/>
    <property type="match status" value="1"/>
</dbReference>
<name>A0A175R671_9HYPH</name>
<dbReference type="InterPro" id="IPR000085">
    <property type="entry name" value="RuvA"/>
</dbReference>
<evidence type="ECO:0000259" key="7">
    <source>
        <dbReference type="SMART" id="SM00278"/>
    </source>
</evidence>
<dbReference type="GO" id="GO:0006281">
    <property type="term" value="P:DNA repair"/>
    <property type="evidence" value="ECO:0007669"/>
    <property type="project" value="UniProtKB-UniRule"/>
</dbReference>
<keyword evidence="5 6" id="KW-0234">DNA repair</keyword>
<evidence type="ECO:0000256" key="1">
    <source>
        <dbReference type="ARBA" id="ARBA00022490"/>
    </source>
</evidence>